<keyword evidence="2" id="KW-0805">Transcription regulation</keyword>
<dbReference type="Gene3D" id="3.40.50.2300">
    <property type="match status" value="1"/>
</dbReference>
<dbReference type="Gene3D" id="1.10.260.40">
    <property type="entry name" value="lambda repressor-like DNA-binding domains"/>
    <property type="match status" value="1"/>
</dbReference>
<dbReference type="SUPFAM" id="SSF47413">
    <property type="entry name" value="lambda repressor-like DNA-binding domains"/>
    <property type="match status" value="1"/>
</dbReference>
<sequence>MLESPCQHLLAGYASFLLGVRSWGMASRTRVTQAQVAKRAGVSRTVASFVLNNRTDQRVSEATAQRVRAVAEELGYRPNAVANILRTGRSGTLAIISDLITTTAPAADMVLGAIEGAREHGKLLFTAETMIDEATEERIITNLLDRQVEGVLYASMFTRELSLPPSLAGQSVVLLNCLDPSCPYPSVLPDEREGGRQAARILVEAGRASLVLFVGTLPGGASATSDWPDTKPIALRRRLEGIREVLATTDSRLVTDPLSEARWDPPTGRESVLRALRRGVRPSASYVRMTHWRWVRIRPWMMRVCRFRATLLLCRLMVRRSLGGCLLD</sequence>
<dbReference type="InterPro" id="IPR010982">
    <property type="entry name" value="Lambda_DNA-bd_dom_sf"/>
</dbReference>
<dbReference type="Pfam" id="PF00532">
    <property type="entry name" value="Peripla_BP_1"/>
    <property type="match status" value="1"/>
</dbReference>
<keyword evidence="7" id="KW-1185">Reference proteome</keyword>
<keyword evidence="3" id="KW-0238">DNA-binding</keyword>
<feature type="domain" description="HTH lacI-type" evidence="5">
    <location>
        <begin position="31"/>
        <end position="87"/>
    </location>
</feature>
<evidence type="ECO:0000313" key="6">
    <source>
        <dbReference type="EMBL" id="PHP52343.1"/>
    </source>
</evidence>
<dbReference type="CDD" id="cd01392">
    <property type="entry name" value="HTH_LacI"/>
    <property type="match status" value="1"/>
</dbReference>
<evidence type="ECO:0000256" key="3">
    <source>
        <dbReference type="ARBA" id="ARBA00023125"/>
    </source>
</evidence>
<proteinExistence type="predicted"/>
<dbReference type="EMBL" id="MTPX02000051">
    <property type="protein sequence ID" value="PHP52343.1"/>
    <property type="molecule type" value="Genomic_DNA"/>
</dbReference>
<dbReference type="SMART" id="SM00354">
    <property type="entry name" value="HTH_LACI"/>
    <property type="match status" value="1"/>
</dbReference>
<dbReference type="InterPro" id="IPR000843">
    <property type="entry name" value="HTH_LacI"/>
</dbReference>
<comment type="caution">
    <text evidence="6">The sequence shown here is derived from an EMBL/GenBank/DDBJ whole genome shotgun (WGS) entry which is preliminary data.</text>
</comment>
<gene>
    <name evidence="6" type="ORF">BW737_010470</name>
</gene>
<dbReference type="PANTHER" id="PTHR30146:SF148">
    <property type="entry name" value="HTH-TYPE TRANSCRIPTIONAL REPRESSOR PURR-RELATED"/>
    <property type="match status" value="1"/>
</dbReference>
<evidence type="ECO:0000259" key="5">
    <source>
        <dbReference type="PROSITE" id="PS50932"/>
    </source>
</evidence>
<dbReference type="InterPro" id="IPR028082">
    <property type="entry name" value="Peripla_BP_I"/>
</dbReference>
<accession>A0ABX4MA84</accession>
<dbReference type="PANTHER" id="PTHR30146">
    <property type="entry name" value="LACI-RELATED TRANSCRIPTIONAL REPRESSOR"/>
    <property type="match status" value="1"/>
</dbReference>
<evidence type="ECO:0000256" key="2">
    <source>
        <dbReference type="ARBA" id="ARBA00023015"/>
    </source>
</evidence>
<dbReference type="SUPFAM" id="SSF53822">
    <property type="entry name" value="Periplasmic binding protein-like I"/>
    <property type="match status" value="1"/>
</dbReference>
<dbReference type="Proteomes" id="UP000194577">
    <property type="component" value="Unassembled WGS sequence"/>
</dbReference>
<evidence type="ECO:0000256" key="4">
    <source>
        <dbReference type="ARBA" id="ARBA00023163"/>
    </source>
</evidence>
<evidence type="ECO:0000313" key="7">
    <source>
        <dbReference type="Proteomes" id="UP000194577"/>
    </source>
</evidence>
<keyword evidence="4" id="KW-0804">Transcription</keyword>
<name>A0ABX4MA84_9ACTO</name>
<evidence type="ECO:0000256" key="1">
    <source>
        <dbReference type="ARBA" id="ARBA00022491"/>
    </source>
</evidence>
<reference evidence="6 7" key="1">
    <citation type="submission" date="2017-10" db="EMBL/GenBank/DDBJ databases">
        <title>Draft genome sequence of cellulolytic Actinomyces sp CtC72 isolated from cattle rumen fluid.</title>
        <authorList>
            <person name="Joshi A.J."/>
            <person name="Vasudevan G."/>
            <person name="Lanjekar V.B."/>
            <person name="Hivarkar S."/>
            <person name="Engineer A."/>
            <person name="Pore S.D."/>
            <person name="Dhakephalkar P.K."/>
            <person name="Dagar S."/>
        </authorList>
    </citation>
    <scope>NUCLEOTIDE SEQUENCE [LARGE SCALE GENOMIC DNA]</scope>
    <source>
        <strain evidence="7">CtC72</strain>
    </source>
</reference>
<keyword evidence="1" id="KW-0678">Repressor</keyword>
<organism evidence="6 7">
    <name type="scientific">Actinomyces ruminis</name>
    <dbReference type="NCBI Taxonomy" id="1937003"/>
    <lineage>
        <taxon>Bacteria</taxon>
        <taxon>Bacillati</taxon>
        <taxon>Actinomycetota</taxon>
        <taxon>Actinomycetes</taxon>
        <taxon>Actinomycetales</taxon>
        <taxon>Actinomycetaceae</taxon>
        <taxon>Actinomyces</taxon>
    </lineage>
</organism>
<dbReference type="Pfam" id="PF00356">
    <property type="entry name" value="LacI"/>
    <property type="match status" value="1"/>
</dbReference>
<dbReference type="InterPro" id="IPR001761">
    <property type="entry name" value="Peripla_BP/Lac1_sug-bd_dom"/>
</dbReference>
<dbReference type="PROSITE" id="PS50932">
    <property type="entry name" value="HTH_LACI_2"/>
    <property type="match status" value="1"/>
</dbReference>
<protein>
    <submittedName>
        <fullName evidence="6">LacI family transcriptional regulator</fullName>
    </submittedName>
</protein>